<dbReference type="GO" id="GO:0005739">
    <property type="term" value="C:mitochondrion"/>
    <property type="evidence" value="ECO:0007669"/>
    <property type="project" value="TreeGrafter"/>
</dbReference>
<dbReference type="Pfam" id="PF06747">
    <property type="entry name" value="CHCH"/>
    <property type="match status" value="1"/>
</dbReference>
<dbReference type="PANTHER" id="PTHR13523">
    <property type="entry name" value="COILED-COIL-HELIX-COILED-COIL-HELIX DOMAIN CONTAINING 2/NUR77"/>
    <property type="match status" value="1"/>
</dbReference>
<reference evidence="4" key="1">
    <citation type="submission" date="2022-12" db="EMBL/GenBank/DDBJ databases">
        <authorList>
            <person name="Webb A."/>
        </authorList>
    </citation>
    <scope>NUCLEOTIDE SEQUENCE</scope>
    <source>
        <strain evidence="4">Hp1</strain>
    </source>
</reference>
<dbReference type="EMBL" id="CANTFL010000122">
    <property type="protein sequence ID" value="CAI5714185.1"/>
    <property type="molecule type" value="Genomic_DNA"/>
</dbReference>
<dbReference type="InterPro" id="IPR055304">
    <property type="entry name" value="CHCHD2/10-like"/>
</dbReference>
<proteinExistence type="predicted"/>
<feature type="region of interest" description="Disordered" evidence="2">
    <location>
        <begin position="81"/>
        <end position="114"/>
    </location>
</feature>
<dbReference type="Proteomes" id="UP001162031">
    <property type="component" value="Unassembled WGS sequence"/>
</dbReference>
<feature type="compositionally biased region" description="Polar residues" evidence="2">
    <location>
        <begin position="105"/>
        <end position="114"/>
    </location>
</feature>
<keyword evidence="5" id="KW-1185">Reference proteome</keyword>
<evidence type="ECO:0000313" key="5">
    <source>
        <dbReference type="Proteomes" id="UP001162031"/>
    </source>
</evidence>
<dbReference type="PANTHER" id="PTHR13523:SF2">
    <property type="entry name" value="COILED-COIL-HELIX-COILED-COIL-HELIX DOMAIN CONTAINING 2, ISOFORM A-RELATED"/>
    <property type="match status" value="1"/>
</dbReference>
<dbReference type="GO" id="GO:0007005">
    <property type="term" value="P:mitochondrion organization"/>
    <property type="evidence" value="ECO:0007669"/>
    <property type="project" value="InterPro"/>
</dbReference>
<feature type="compositionally biased region" description="Low complexity" evidence="2">
    <location>
        <begin position="81"/>
        <end position="99"/>
    </location>
</feature>
<keyword evidence="1" id="KW-1015">Disulfide bond</keyword>
<sequence length="154" mass="15760">MGRSRSSRPAARPAPRRAPAPAQARRSAPAPARTQAAPAPAHPSSSSGGGMMSGLMGTMAQGMAFGTGSAVAHRAVGAVAGSFSGSSDAPEQQQEAASAPHDHQSAQPPAQNQCGADQKAFLECLNSNSNDISSCQFFLDQFKQCQTQQSSAFM</sequence>
<protein>
    <recommendedName>
        <fullName evidence="3">CHCH domain-containing protein</fullName>
    </recommendedName>
</protein>
<dbReference type="InterPro" id="IPR009069">
    <property type="entry name" value="Cys_alpha_HP_mot_SF"/>
</dbReference>
<evidence type="ECO:0000259" key="3">
    <source>
        <dbReference type="Pfam" id="PF06747"/>
    </source>
</evidence>
<dbReference type="GO" id="GO:0005634">
    <property type="term" value="C:nucleus"/>
    <property type="evidence" value="ECO:0007669"/>
    <property type="project" value="TreeGrafter"/>
</dbReference>
<evidence type="ECO:0000256" key="1">
    <source>
        <dbReference type="ARBA" id="ARBA00023157"/>
    </source>
</evidence>
<feature type="domain" description="CHCH" evidence="3">
    <location>
        <begin position="114"/>
        <end position="146"/>
    </location>
</feature>
<name>A0AAV0T3T5_HYABA</name>
<dbReference type="SUPFAM" id="SSF47072">
    <property type="entry name" value="Cysteine alpha-hairpin motif"/>
    <property type="match status" value="1"/>
</dbReference>
<accession>A0AAV0T3T5</accession>
<dbReference type="AlphaFoldDB" id="A0AAV0T3T5"/>
<evidence type="ECO:0000256" key="2">
    <source>
        <dbReference type="SAM" id="MobiDB-lite"/>
    </source>
</evidence>
<gene>
    <name evidence="4" type="ORF">HBR001_LOCUS1193</name>
</gene>
<evidence type="ECO:0000313" key="4">
    <source>
        <dbReference type="EMBL" id="CAI5714185.1"/>
    </source>
</evidence>
<dbReference type="InterPro" id="IPR010625">
    <property type="entry name" value="CHCH"/>
</dbReference>
<feature type="region of interest" description="Disordered" evidence="2">
    <location>
        <begin position="1"/>
        <end position="56"/>
    </location>
</feature>
<feature type="compositionally biased region" description="Low complexity" evidence="2">
    <location>
        <begin position="1"/>
        <end position="46"/>
    </location>
</feature>
<organism evidence="4 5">
    <name type="scientific">Hyaloperonospora brassicae</name>
    <name type="common">Brassica downy mildew</name>
    <name type="synonym">Peronospora brassicae</name>
    <dbReference type="NCBI Taxonomy" id="162125"/>
    <lineage>
        <taxon>Eukaryota</taxon>
        <taxon>Sar</taxon>
        <taxon>Stramenopiles</taxon>
        <taxon>Oomycota</taxon>
        <taxon>Peronosporomycetes</taxon>
        <taxon>Peronosporales</taxon>
        <taxon>Peronosporaceae</taxon>
        <taxon>Hyaloperonospora</taxon>
    </lineage>
</organism>
<comment type="caution">
    <text evidence="4">The sequence shown here is derived from an EMBL/GenBank/DDBJ whole genome shotgun (WGS) entry which is preliminary data.</text>
</comment>